<evidence type="ECO:0000259" key="3">
    <source>
        <dbReference type="Pfam" id="PF00439"/>
    </source>
</evidence>
<reference evidence="4 5" key="1">
    <citation type="submission" date="2023-10" db="EMBL/GenBank/DDBJ databases">
        <title>Comparative genomics analysis reveals potential genetic determinants of host preference in Cryptosporidium xiaoi.</title>
        <authorList>
            <person name="Xiao L."/>
            <person name="Li J."/>
        </authorList>
    </citation>
    <scope>NUCLEOTIDE SEQUENCE [LARGE SCALE GENOMIC DNA]</scope>
    <source>
        <strain evidence="4 5">52996</strain>
    </source>
</reference>
<feature type="region of interest" description="Disordered" evidence="2">
    <location>
        <begin position="68"/>
        <end position="95"/>
    </location>
</feature>
<dbReference type="Pfam" id="PF00439">
    <property type="entry name" value="Bromodomain"/>
    <property type="match status" value="1"/>
</dbReference>
<protein>
    <recommendedName>
        <fullName evidence="3">Bromo domain-containing protein</fullName>
    </recommendedName>
</protein>
<evidence type="ECO:0000256" key="2">
    <source>
        <dbReference type="SAM" id="MobiDB-lite"/>
    </source>
</evidence>
<evidence type="ECO:0000256" key="1">
    <source>
        <dbReference type="ARBA" id="ARBA00023117"/>
    </source>
</evidence>
<feature type="compositionally biased region" description="Basic and acidic residues" evidence="2">
    <location>
        <begin position="306"/>
        <end position="322"/>
    </location>
</feature>
<dbReference type="Proteomes" id="UP001311799">
    <property type="component" value="Unassembled WGS sequence"/>
</dbReference>
<keyword evidence="1" id="KW-0103">Bromodomain</keyword>
<dbReference type="InterPro" id="IPR036427">
    <property type="entry name" value="Bromodomain-like_sf"/>
</dbReference>
<feature type="compositionally biased region" description="Polar residues" evidence="2">
    <location>
        <begin position="346"/>
        <end position="365"/>
    </location>
</feature>
<keyword evidence="5" id="KW-1185">Reference proteome</keyword>
<dbReference type="AlphaFoldDB" id="A0AAV9Y1K5"/>
<proteinExistence type="predicted"/>
<feature type="region of interest" description="Disordered" evidence="2">
    <location>
        <begin position="346"/>
        <end position="387"/>
    </location>
</feature>
<comment type="caution">
    <text evidence="4">The sequence shown here is derived from an EMBL/GenBank/DDBJ whole genome shotgun (WGS) entry which is preliminary data.</text>
</comment>
<feature type="region of interest" description="Disordered" evidence="2">
    <location>
        <begin position="301"/>
        <end position="322"/>
    </location>
</feature>
<dbReference type="SUPFAM" id="SSF47370">
    <property type="entry name" value="Bromodomain"/>
    <property type="match status" value="1"/>
</dbReference>
<feature type="compositionally biased region" description="Polar residues" evidence="2">
    <location>
        <begin position="522"/>
        <end position="531"/>
    </location>
</feature>
<name>A0AAV9Y1K5_9CRYT</name>
<dbReference type="Gene3D" id="1.20.920.10">
    <property type="entry name" value="Bromodomain-like"/>
    <property type="match status" value="1"/>
</dbReference>
<feature type="domain" description="Bromo" evidence="3">
    <location>
        <begin position="221"/>
        <end position="260"/>
    </location>
</feature>
<feature type="region of interest" description="Disordered" evidence="2">
    <location>
        <begin position="504"/>
        <end position="556"/>
    </location>
</feature>
<evidence type="ECO:0000313" key="5">
    <source>
        <dbReference type="Proteomes" id="UP001311799"/>
    </source>
</evidence>
<gene>
    <name evidence="4" type="ORF">RS030_111873</name>
</gene>
<evidence type="ECO:0000313" key="4">
    <source>
        <dbReference type="EMBL" id="KAK6590873.1"/>
    </source>
</evidence>
<dbReference type="EMBL" id="JAWDEY010000002">
    <property type="protein sequence ID" value="KAK6590873.1"/>
    <property type="molecule type" value="Genomic_DNA"/>
</dbReference>
<feature type="compositionally biased region" description="Low complexity" evidence="2">
    <location>
        <begin position="366"/>
        <end position="387"/>
    </location>
</feature>
<sequence>MKTDLCLSVDKNGSTGVRGELILSLDELKKVQQYFIDNSYNYGFELSPEPISYSNNRKNLKKRPQKIIGRTSAGGNEVRNDGEIRKSRNSRPSYSRELKALLEDGMNILESRSETKQSNTQSTVGSRRITEDPLKKMPDWAKRFHRILKMLSQQETFKPYATDININNFSLYLKGQSLENDIDMEGNGANGSEFDYNKKIDELFINANIYFKYLNDCSPIKPISFNKIIKKLENNEYLNAANVFNDIYSVWICAFRAIEPGGILWTKTIDACLNFNLKLLNEPLKDDFSLTFPGTTKNSGINKGSKNIDDVNKDGPPFKKMNEKNNVFYNERYKKESYLPNYGTGASSVGNDHFSNNKNKRTNQQGNSKSNNKGGKKNSNNYESSNSLNNTISEVERREFQLLLGKLSQNDHVELFNSFLSTAHWKEVDTGEVELDDQQTPPNIFREMIKWCKIKLNVPISDDSTSKNISKIATKKTKQPKVAPNALLNKKKSQLSAKQFFSSGRAFSSSDSEDDDDNISSCGNLQISQQWESTSSSGESENEPELTSFFPHFNSK</sequence>
<organism evidence="4 5">
    <name type="scientific">Cryptosporidium xiaoi</name>
    <dbReference type="NCBI Taxonomy" id="659607"/>
    <lineage>
        <taxon>Eukaryota</taxon>
        <taxon>Sar</taxon>
        <taxon>Alveolata</taxon>
        <taxon>Apicomplexa</taxon>
        <taxon>Conoidasida</taxon>
        <taxon>Coccidia</taxon>
        <taxon>Eucoccidiorida</taxon>
        <taxon>Eimeriorina</taxon>
        <taxon>Cryptosporidiidae</taxon>
        <taxon>Cryptosporidium</taxon>
    </lineage>
</organism>
<accession>A0AAV9Y1K5</accession>
<dbReference type="InterPro" id="IPR001487">
    <property type="entry name" value="Bromodomain"/>
</dbReference>